<dbReference type="Gene3D" id="3.30.1150.10">
    <property type="match status" value="1"/>
</dbReference>
<feature type="compositionally biased region" description="Low complexity" evidence="1">
    <location>
        <begin position="496"/>
        <end position="507"/>
    </location>
</feature>
<keyword evidence="2" id="KW-1133">Transmembrane helix</keyword>
<feature type="compositionally biased region" description="Polar residues" evidence="1">
    <location>
        <begin position="410"/>
        <end position="437"/>
    </location>
</feature>
<gene>
    <name evidence="5" type="ORF">B1199_02325</name>
</gene>
<dbReference type="InterPro" id="IPR037682">
    <property type="entry name" value="TonB_C"/>
</dbReference>
<comment type="caution">
    <text evidence="5">The sequence shown here is derived from an EMBL/GenBank/DDBJ whole genome shotgun (WGS) entry which is preliminary data.</text>
</comment>
<dbReference type="RefSeq" id="WP_086742530.1">
    <property type="nucleotide sequence ID" value="NZ_MWPV01000001.1"/>
</dbReference>
<keyword evidence="6" id="KW-1185">Reference proteome</keyword>
<keyword evidence="2" id="KW-0812">Transmembrane</keyword>
<feature type="compositionally biased region" description="Low complexity" evidence="1">
    <location>
        <begin position="439"/>
        <end position="453"/>
    </location>
</feature>
<feature type="domain" description="TonB C-terminal" evidence="3">
    <location>
        <begin position="581"/>
        <end position="645"/>
    </location>
</feature>
<protein>
    <recommendedName>
        <fullName evidence="7">Peptidase M56 domain-containing protein</fullName>
    </recommendedName>
</protein>
<dbReference type="SUPFAM" id="SSF74653">
    <property type="entry name" value="TolA/TonB C-terminal domain"/>
    <property type="match status" value="1"/>
</dbReference>
<name>A0A244CU55_PSEDV</name>
<dbReference type="AlphaFoldDB" id="A0A244CU55"/>
<dbReference type="InterPro" id="IPR052173">
    <property type="entry name" value="Beta-lactam_resp_regulator"/>
</dbReference>
<dbReference type="InterPro" id="IPR008756">
    <property type="entry name" value="Peptidase_M56"/>
</dbReference>
<dbReference type="Proteomes" id="UP000194841">
    <property type="component" value="Unassembled WGS sequence"/>
</dbReference>
<evidence type="ECO:0000313" key="6">
    <source>
        <dbReference type="Proteomes" id="UP000194841"/>
    </source>
</evidence>
<dbReference type="GO" id="GO:0055085">
    <property type="term" value="P:transmembrane transport"/>
    <property type="evidence" value="ECO:0007669"/>
    <property type="project" value="InterPro"/>
</dbReference>
<organism evidence="5 6">
    <name type="scientific">Pseudoalteromonas ulvae</name>
    <dbReference type="NCBI Taxonomy" id="107327"/>
    <lineage>
        <taxon>Bacteria</taxon>
        <taxon>Pseudomonadati</taxon>
        <taxon>Pseudomonadota</taxon>
        <taxon>Gammaproteobacteria</taxon>
        <taxon>Alteromonadales</taxon>
        <taxon>Pseudoalteromonadaceae</taxon>
        <taxon>Pseudoalteromonas</taxon>
    </lineage>
</organism>
<dbReference type="Pfam" id="PF05569">
    <property type="entry name" value="Peptidase_M56"/>
    <property type="match status" value="1"/>
</dbReference>
<dbReference type="Pfam" id="PF03544">
    <property type="entry name" value="TonB_C"/>
    <property type="match status" value="1"/>
</dbReference>
<dbReference type="PANTHER" id="PTHR34978">
    <property type="entry name" value="POSSIBLE SENSOR-TRANSDUCER PROTEIN BLAR"/>
    <property type="match status" value="1"/>
</dbReference>
<feature type="compositionally biased region" description="Polar residues" evidence="1">
    <location>
        <begin position="508"/>
        <end position="524"/>
    </location>
</feature>
<feature type="region of interest" description="Disordered" evidence="1">
    <location>
        <begin position="343"/>
        <end position="369"/>
    </location>
</feature>
<feature type="transmembrane region" description="Helical" evidence="2">
    <location>
        <begin position="20"/>
        <end position="38"/>
    </location>
</feature>
<feature type="compositionally biased region" description="Low complexity" evidence="1">
    <location>
        <begin position="525"/>
        <end position="539"/>
    </location>
</feature>
<feature type="region of interest" description="Disordered" evidence="1">
    <location>
        <begin position="400"/>
        <end position="550"/>
    </location>
</feature>
<feature type="domain" description="Peptidase M56" evidence="4">
    <location>
        <begin position="29"/>
        <end position="300"/>
    </location>
</feature>
<evidence type="ECO:0000256" key="1">
    <source>
        <dbReference type="SAM" id="MobiDB-lite"/>
    </source>
</evidence>
<dbReference type="CDD" id="cd07341">
    <property type="entry name" value="M56_BlaR1_MecR1_like"/>
    <property type="match status" value="1"/>
</dbReference>
<feature type="transmembrane region" description="Helical" evidence="2">
    <location>
        <begin position="111"/>
        <end position="132"/>
    </location>
</feature>
<evidence type="ECO:0000259" key="4">
    <source>
        <dbReference type="Pfam" id="PF05569"/>
    </source>
</evidence>
<dbReference type="EMBL" id="MWPV01000001">
    <property type="protein sequence ID" value="OUL59135.1"/>
    <property type="molecule type" value="Genomic_DNA"/>
</dbReference>
<dbReference type="OrthoDB" id="15218at2"/>
<sequence>MEVLTYVLDNRFFQLLAWPLIHFLWQACVIAVLVFASLKLINNRYSKLRYGLSLSALVLCLLSPLATYLVTESQMQVNELVDVQSITVSEAQSSLIPSNYVNTPLTQWLDYAPLLSLFWLIGVCFFSLTLLTQMYRTYQLPKQNTIAPSVELQQLFYKLIQRFNANKHSRLLISMSAEVPMVIGWIKPVVLLPLSMSSGLSIHQVEMLLAHEIAHIKRYDYLVNFLQTLVEVIFFFHPAVHWISKQVRAEREYCCDDVALSCCDNPLAYANTLTQAEMLRPHHIPTLAMAASGGDLKNRIFRVIDHQCTPKNTFKSDALVAVVVLSLLSSAFYNQKSHEHTVNDKALNGKTQNDKPKANTTPLTDPMTNTDTLESQIESLSDVLELTATSSSATTALISTPTIAPTSPPQKIQISHSQSEPTTSPIDTPVTIKTPNALSKPSAISAKSPAVKPTASLATKATSPIEHGTVALTAKPKKAEQEKPTTGALISHAEETTQPQETTTTIQHNTSEPDAFSATPTLANTKQQSAAAAKKTSQTEIAKPQQTNELSATQSLSTVTVNSAPELIHSLPIDTPRAGFRRKERVSVQVTFTVDKQGNVDDFEFENGALAFRKAIKESVREWQFKPAITDGKQVTARVSREFIFTKPDLYDDLPTTGTRIKRY</sequence>
<evidence type="ECO:0000259" key="3">
    <source>
        <dbReference type="Pfam" id="PF03544"/>
    </source>
</evidence>
<evidence type="ECO:0000256" key="2">
    <source>
        <dbReference type="SAM" id="Phobius"/>
    </source>
</evidence>
<accession>A0A244CU55</accession>
<proteinExistence type="predicted"/>
<reference evidence="5 6" key="1">
    <citation type="submission" date="2017-02" db="EMBL/GenBank/DDBJ databases">
        <title>Pseudoalteromonas ulvae TC14 Genome.</title>
        <authorList>
            <person name="Molmeret M."/>
        </authorList>
    </citation>
    <scope>NUCLEOTIDE SEQUENCE [LARGE SCALE GENOMIC DNA]</scope>
    <source>
        <strain evidence="5">TC14</strain>
    </source>
</reference>
<evidence type="ECO:0008006" key="7">
    <source>
        <dbReference type="Google" id="ProtNLM"/>
    </source>
</evidence>
<feature type="compositionally biased region" description="Polar residues" evidence="1">
    <location>
        <begin position="358"/>
        <end position="369"/>
    </location>
</feature>
<keyword evidence="2" id="KW-0472">Membrane</keyword>
<dbReference type="PANTHER" id="PTHR34978:SF3">
    <property type="entry name" value="SLR0241 PROTEIN"/>
    <property type="match status" value="1"/>
</dbReference>
<evidence type="ECO:0000313" key="5">
    <source>
        <dbReference type="EMBL" id="OUL59135.1"/>
    </source>
</evidence>
<feature type="transmembrane region" description="Helical" evidence="2">
    <location>
        <begin position="50"/>
        <end position="70"/>
    </location>
</feature>